<evidence type="ECO:0000256" key="1">
    <source>
        <dbReference type="SAM" id="MobiDB-lite"/>
    </source>
</evidence>
<evidence type="ECO:0008006" key="4">
    <source>
        <dbReference type="Google" id="ProtNLM"/>
    </source>
</evidence>
<organism evidence="2 3">
    <name type="scientific">Salibacterium lacus</name>
    <dbReference type="NCBI Taxonomy" id="1898109"/>
    <lineage>
        <taxon>Bacteria</taxon>
        <taxon>Bacillati</taxon>
        <taxon>Bacillota</taxon>
        <taxon>Bacilli</taxon>
        <taxon>Bacillales</taxon>
        <taxon>Bacillaceae</taxon>
    </lineage>
</organism>
<dbReference type="RefSeq" id="WP_380711957.1">
    <property type="nucleotide sequence ID" value="NZ_JBHUML010000002.1"/>
</dbReference>
<evidence type="ECO:0000313" key="3">
    <source>
        <dbReference type="Proteomes" id="UP001597520"/>
    </source>
</evidence>
<feature type="region of interest" description="Disordered" evidence="1">
    <location>
        <begin position="1"/>
        <end position="68"/>
    </location>
</feature>
<evidence type="ECO:0000313" key="2">
    <source>
        <dbReference type="EMBL" id="MFD2704680.1"/>
    </source>
</evidence>
<reference evidence="3" key="1">
    <citation type="journal article" date="2019" name="Int. J. Syst. Evol. Microbiol.">
        <title>The Global Catalogue of Microorganisms (GCM) 10K type strain sequencing project: providing services to taxonomists for standard genome sequencing and annotation.</title>
        <authorList>
            <consortium name="The Broad Institute Genomics Platform"/>
            <consortium name="The Broad Institute Genome Sequencing Center for Infectious Disease"/>
            <person name="Wu L."/>
            <person name="Ma J."/>
        </authorList>
    </citation>
    <scope>NUCLEOTIDE SEQUENCE [LARGE SCALE GENOMIC DNA]</scope>
    <source>
        <strain evidence="3">KCTC 33792</strain>
    </source>
</reference>
<comment type="caution">
    <text evidence="2">The sequence shown here is derived from an EMBL/GenBank/DDBJ whole genome shotgun (WGS) entry which is preliminary data.</text>
</comment>
<gene>
    <name evidence="2" type="ORF">ACFSUB_04320</name>
</gene>
<proteinExistence type="predicted"/>
<dbReference type="EMBL" id="JBHUML010000002">
    <property type="protein sequence ID" value="MFD2704680.1"/>
    <property type="molecule type" value="Genomic_DNA"/>
</dbReference>
<feature type="compositionally biased region" description="Basic residues" evidence="1">
    <location>
        <begin position="51"/>
        <end position="68"/>
    </location>
</feature>
<protein>
    <recommendedName>
        <fullName evidence="4">Small EDRK-rich factor-like N-terminal domain-containing protein</fullName>
    </recommendedName>
</protein>
<dbReference type="Proteomes" id="UP001597520">
    <property type="component" value="Unassembled WGS sequence"/>
</dbReference>
<sequence length="68" mass="7522">MNANIPQQTESQRKALRSATQSAAVRDIAIARGGTGELRREWTKSDAQQAKGKRKQAQASRKMNRRGA</sequence>
<name>A0ABW5SY34_9BACI</name>
<feature type="compositionally biased region" description="Polar residues" evidence="1">
    <location>
        <begin position="1"/>
        <end position="10"/>
    </location>
</feature>
<keyword evidence="3" id="KW-1185">Reference proteome</keyword>
<accession>A0ABW5SY34</accession>